<dbReference type="Pfam" id="PF00704">
    <property type="entry name" value="Glyco_hydro_18"/>
    <property type="match status" value="1"/>
</dbReference>
<dbReference type="InterPro" id="IPR001223">
    <property type="entry name" value="Glyco_hydro18_cat"/>
</dbReference>
<dbReference type="SUPFAM" id="SSF51445">
    <property type="entry name" value="(Trans)glycosidases"/>
    <property type="match status" value="1"/>
</dbReference>
<gene>
    <name evidence="2" type="ORF">BpHYR1_032448</name>
</gene>
<protein>
    <submittedName>
        <fullName evidence="2">Chitotriosidase-1 isoform X2</fullName>
    </submittedName>
</protein>
<reference evidence="2 3" key="1">
    <citation type="journal article" date="2018" name="Sci. Rep.">
        <title>Genomic signatures of local adaptation to the degree of environmental predictability in rotifers.</title>
        <authorList>
            <person name="Franch-Gras L."/>
            <person name="Hahn C."/>
            <person name="Garcia-Roger E.M."/>
            <person name="Carmona M.J."/>
            <person name="Serra M."/>
            <person name="Gomez A."/>
        </authorList>
    </citation>
    <scope>NUCLEOTIDE SEQUENCE [LARGE SCALE GENOMIC DNA]</scope>
    <source>
        <strain evidence="2">HYR1</strain>
    </source>
</reference>
<dbReference type="Gene3D" id="3.10.50.10">
    <property type="match status" value="1"/>
</dbReference>
<feature type="domain" description="GH18" evidence="1">
    <location>
        <begin position="1"/>
        <end position="181"/>
    </location>
</feature>
<evidence type="ECO:0000313" key="3">
    <source>
        <dbReference type="Proteomes" id="UP000276133"/>
    </source>
</evidence>
<keyword evidence="3" id="KW-1185">Reference proteome</keyword>
<name>A0A3M7PMU5_BRAPC</name>
<organism evidence="2 3">
    <name type="scientific">Brachionus plicatilis</name>
    <name type="common">Marine rotifer</name>
    <name type="synonym">Brachionus muelleri</name>
    <dbReference type="NCBI Taxonomy" id="10195"/>
    <lineage>
        <taxon>Eukaryota</taxon>
        <taxon>Metazoa</taxon>
        <taxon>Spiralia</taxon>
        <taxon>Gnathifera</taxon>
        <taxon>Rotifera</taxon>
        <taxon>Eurotatoria</taxon>
        <taxon>Monogononta</taxon>
        <taxon>Pseudotrocha</taxon>
        <taxon>Ploima</taxon>
        <taxon>Brachionidae</taxon>
        <taxon>Brachionus</taxon>
    </lineage>
</organism>
<dbReference type="GO" id="GO:0006032">
    <property type="term" value="P:chitin catabolic process"/>
    <property type="evidence" value="ECO:0007669"/>
    <property type="project" value="TreeGrafter"/>
</dbReference>
<accession>A0A3M7PMU5</accession>
<dbReference type="InterPro" id="IPR017853">
    <property type="entry name" value="GH"/>
</dbReference>
<dbReference type="AlphaFoldDB" id="A0A3M7PMU5"/>
<dbReference type="GO" id="GO:0008061">
    <property type="term" value="F:chitin binding"/>
    <property type="evidence" value="ECO:0007669"/>
    <property type="project" value="TreeGrafter"/>
</dbReference>
<dbReference type="Gene3D" id="3.20.20.80">
    <property type="entry name" value="Glycosidases"/>
    <property type="match status" value="1"/>
</dbReference>
<evidence type="ECO:0000259" key="1">
    <source>
        <dbReference type="PROSITE" id="PS51910"/>
    </source>
</evidence>
<dbReference type="EMBL" id="REGN01009981">
    <property type="protein sequence ID" value="RMZ99967.1"/>
    <property type="molecule type" value="Genomic_DNA"/>
</dbReference>
<dbReference type="GO" id="GO:0005975">
    <property type="term" value="P:carbohydrate metabolic process"/>
    <property type="evidence" value="ECO:0007669"/>
    <property type="project" value="InterPro"/>
</dbReference>
<evidence type="ECO:0000313" key="2">
    <source>
        <dbReference type="EMBL" id="RMZ99967.1"/>
    </source>
</evidence>
<dbReference type="PROSITE" id="PS51910">
    <property type="entry name" value="GH18_2"/>
    <property type="match status" value="1"/>
</dbReference>
<dbReference type="Proteomes" id="UP000276133">
    <property type="component" value="Unassembled WGS sequence"/>
</dbReference>
<dbReference type="GO" id="GO:0004568">
    <property type="term" value="F:chitinase activity"/>
    <property type="evidence" value="ECO:0007669"/>
    <property type="project" value="TreeGrafter"/>
</dbReference>
<dbReference type="PANTHER" id="PTHR11177">
    <property type="entry name" value="CHITINASE"/>
    <property type="match status" value="1"/>
</dbReference>
<dbReference type="GO" id="GO:0005576">
    <property type="term" value="C:extracellular region"/>
    <property type="evidence" value="ECO:0007669"/>
    <property type="project" value="TreeGrafter"/>
</dbReference>
<dbReference type="PANTHER" id="PTHR11177:SF248">
    <property type="entry name" value="CHITOTRIOSIDASE-1"/>
    <property type="match status" value="1"/>
</dbReference>
<sequence length="181" mass="20648">MSKSSKKSFKISISGSILRPIIFLTTYVNTVALRHVNLLMRFYVMILWMGEGFNGSASDSISSKALGDKKLYFDFICLMAYDFHGSWEQTIDHNSPLYSRKSEYGDASYLNVDWAVNYWLKSGFPKEKFVLGLATYGRPFKLKDPNRYEPGDLNDGAGTPGRICSKIIPYKLVILHEKKDF</sequence>
<proteinExistence type="predicted"/>
<comment type="caution">
    <text evidence="2">The sequence shown here is derived from an EMBL/GenBank/DDBJ whole genome shotgun (WGS) entry which is preliminary data.</text>
</comment>
<dbReference type="InterPro" id="IPR029070">
    <property type="entry name" value="Chitinase_insertion_sf"/>
</dbReference>
<dbReference type="InterPro" id="IPR050314">
    <property type="entry name" value="Glycosyl_Hydrlase_18"/>
</dbReference>
<dbReference type="STRING" id="10195.A0A3M7PMU5"/>
<dbReference type="OrthoDB" id="76388at2759"/>